<evidence type="ECO:0000313" key="2">
    <source>
        <dbReference type="EMBL" id="GLD59546.1"/>
    </source>
</evidence>
<dbReference type="AlphaFoldDB" id="A0AAD3MT79"/>
<evidence type="ECO:0000313" key="3">
    <source>
        <dbReference type="Proteomes" id="UP001279410"/>
    </source>
</evidence>
<keyword evidence="3" id="KW-1185">Reference proteome</keyword>
<feature type="region of interest" description="Disordered" evidence="1">
    <location>
        <begin position="139"/>
        <end position="180"/>
    </location>
</feature>
<dbReference type="EMBL" id="BRZM01000038">
    <property type="protein sequence ID" value="GLD59546.1"/>
    <property type="molecule type" value="Genomic_DNA"/>
</dbReference>
<feature type="region of interest" description="Disordered" evidence="1">
    <location>
        <begin position="1"/>
        <end position="58"/>
    </location>
</feature>
<proteinExistence type="predicted"/>
<dbReference type="Pfam" id="PF14774">
    <property type="entry name" value="FAM177"/>
    <property type="match status" value="1"/>
</dbReference>
<dbReference type="InterPro" id="IPR028260">
    <property type="entry name" value="FAM177"/>
</dbReference>
<reference evidence="2" key="1">
    <citation type="submission" date="2022-08" db="EMBL/GenBank/DDBJ databases">
        <title>Genome sequencing of akame (Lates japonicus).</title>
        <authorList>
            <person name="Hashiguchi Y."/>
            <person name="Takahashi H."/>
        </authorList>
    </citation>
    <scope>NUCLEOTIDE SEQUENCE</scope>
    <source>
        <strain evidence="2">Kochi</strain>
    </source>
</reference>
<accession>A0AAD3MT79</accession>
<feature type="compositionally biased region" description="Polar residues" evidence="1">
    <location>
        <begin position="1"/>
        <end position="11"/>
    </location>
</feature>
<dbReference type="Proteomes" id="UP001279410">
    <property type="component" value="Unassembled WGS sequence"/>
</dbReference>
<organism evidence="2 3">
    <name type="scientific">Lates japonicus</name>
    <name type="common">Japanese lates</name>
    <dbReference type="NCBI Taxonomy" id="270547"/>
    <lineage>
        <taxon>Eukaryota</taxon>
        <taxon>Metazoa</taxon>
        <taxon>Chordata</taxon>
        <taxon>Craniata</taxon>
        <taxon>Vertebrata</taxon>
        <taxon>Euteleostomi</taxon>
        <taxon>Actinopterygii</taxon>
        <taxon>Neopterygii</taxon>
        <taxon>Teleostei</taxon>
        <taxon>Neoteleostei</taxon>
        <taxon>Acanthomorphata</taxon>
        <taxon>Carangaria</taxon>
        <taxon>Carangaria incertae sedis</taxon>
        <taxon>Centropomidae</taxon>
        <taxon>Lates</taxon>
    </lineage>
</organism>
<sequence>MNNSHQEVTDTQETDIGGPTLSKQKRIIHFSSGETLEEEDSEEEEEQPSNRTPFREPTQRARFSFRNVAILVGRISLLTCDFLGERLAGVLGLNAAKYQYAIDQYQSDHKKTSSQATDGLMEGQADTIHLSHTQAGGHYGATGDARCQAADPKESYDEKQMSRKGGYHNRSYQADEDSLK</sequence>
<dbReference type="PANTHER" id="PTHR31206">
    <property type="entry name" value="LP10445P"/>
    <property type="match status" value="1"/>
</dbReference>
<feature type="compositionally biased region" description="Basic and acidic residues" evidence="1">
    <location>
        <begin position="151"/>
        <end position="161"/>
    </location>
</feature>
<feature type="compositionally biased region" description="Acidic residues" evidence="1">
    <location>
        <begin position="35"/>
        <end position="47"/>
    </location>
</feature>
<protein>
    <submittedName>
        <fullName evidence="2">Protein FAM177B</fullName>
    </submittedName>
</protein>
<evidence type="ECO:0000256" key="1">
    <source>
        <dbReference type="SAM" id="MobiDB-lite"/>
    </source>
</evidence>
<comment type="caution">
    <text evidence="2">The sequence shown here is derived from an EMBL/GenBank/DDBJ whole genome shotgun (WGS) entry which is preliminary data.</text>
</comment>
<dbReference type="PANTHER" id="PTHR31206:SF5">
    <property type="entry name" value="PROTEIN FAM177A1"/>
    <property type="match status" value="1"/>
</dbReference>
<name>A0AAD3MT79_LATJO</name>
<gene>
    <name evidence="2" type="ORF">AKAME5_001153700</name>
</gene>